<reference evidence="2" key="1">
    <citation type="journal article" date="2015" name="Nature">
        <title>Complex archaea that bridge the gap between prokaryotes and eukaryotes.</title>
        <authorList>
            <person name="Spang A."/>
            <person name="Saw J.H."/>
            <person name="Jorgensen S.L."/>
            <person name="Zaremba-Niedzwiedzka K."/>
            <person name="Martijn J."/>
            <person name="Lind A.E."/>
            <person name="van Eijk R."/>
            <person name="Schleper C."/>
            <person name="Guy L."/>
            <person name="Ettema T.J."/>
        </authorList>
    </citation>
    <scope>NUCLEOTIDE SEQUENCE</scope>
</reference>
<comment type="caution">
    <text evidence="2">The sequence shown here is derived from an EMBL/GenBank/DDBJ whole genome shotgun (WGS) entry which is preliminary data.</text>
</comment>
<name>A0A0F9MXI1_9ZZZZ</name>
<dbReference type="GO" id="GO:0005524">
    <property type="term" value="F:ATP binding"/>
    <property type="evidence" value="ECO:0007669"/>
    <property type="project" value="InterPro"/>
</dbReference>
<protein>
    <recommendedName>
        <fullName evidence="1">ATPase AAA-type core domain-containing protein</fullName>
    </recommendedName>
</protein>
<dbReference type="AlphaFoldDB" id="A0A0F9MXI1"/>
<dbReference type="EMBL" id="LAZR01004080">
    <property type="protein sequence ID" value="KKN11985.1"/>
    <property type="molecule type" value="Genomic_DNA"/>
</dbReference>
<gene>
    <name evidence="2" type="ORF">LCGC14_1020980</name>
</gene>
<proteinExistence type="predicted"/>
<dbReference type="Pfam" id="PF07724">
    <property type="entry name" value="AAA_2"/>
    <property type="match status" value="1"/>
</dbReference>
<dbReference type="SUPFAM" id="SSF52540">
    <property type="entry name" value="P-loop containing nucleoside triphosphate hydrolases"/>
    <property type="match status" value="1"/>
</dbReference>
<dbReference type="CDD" id="cd00009">
    <property type="entry name" value="AAA"/>
    <property type="match status" value="1"/>
</dbReference>
<accession>A0A0F9MXI1</accession>
<dbReference type="GO" id="GO:0016887">
    <property type="term" value="F:ATP hydrolysis activity"/>
    <property type="evidence" value="ECO:0007669"/>
    <property type="project" value="InterPro"/>
</dbReference>
<feature type="domain" description="ATPase AAA-type core" evidence="1">
    <location>
        <begin position="151"/>
        <end position="199"/>
    </location>
</feature>
<organism evidence="2">
    <name type="scientific">marine sediment metagenome</name>
    <dbReference type="NCBI Taxonomy" id="412755"/>
    <lineage>
        <taxon>unclassified sequences</taxon>
        <taxon>metagenomes</taxon>
        <taxon>ecological metagenomes</taxon>
    </lineage>
</organism>
<sequence length="322" mass="36374">MNDMEILRRAYEREHDTRDRRSPHLRSWEYYTLGASRNDIRRLLDEGLLIIALKTTALTKYQLSEKGRNLVWALSMEREFTTVPAESVVEAMALVVGFDDLKQAIAQAVETRRHINFLLEGPPACAKSIMLEGVRAAVPGAYIAFGSRTSASGLSDALFEHQPSVLLLDEADKMDNEVYSVLLGLMESGEVLETKSRKTRGIRLDTMILAACNSSAKMPREFLSRFALHVHLPTYSRQEFIDVCHGFLKRAEACPPEIAVLIGQYVYDYGIGDVRKARGVWQLMTAATEDEVLRVIHLMLKYSPNGDKRRQTSEGQPSRRLL</sequence>
<dbReference type="Gene3D" id="3.40.50.300">
    <property type="entry name" value="P-loop containing nucleotide triphosphate hydrolases"/>
    <property type="match status" value="1"/>
</dbReference>
<dbReference type="InterPro" id="IPR027417">
    <property type="entry name" value="P-loop_NTPase"/>
</dbReference>
<dbReference type="InterPro" id="IPR003959">
    <property type="entry name" value="ATPase_AAA_core"/>
</dbReference>
<evidence type="ECO:0000313" key="2">
    <source>
        <dbReference type="EMBL" id="KKN11985.1"/>
    </source>
</evidence>
<evidence type="ECO:0000259" key="1">
    <source>
        <dbReference type="Pfam" id="PF07724"/>
    </source>
</evidence>